<accession>A0AAN9FDV3</accession>
<evidence type="ECO:0000313" key="2">
    <source>
        <dbReference type="EMBL" id="KAK7273396.1"/>
    </source>
</evidence>
<evidence type="ECO:0000256" key="1">
    <source>
        <dbReference type="SAM" id="MobiDB-lite"/>
    </source>
</evidence>
<feature type="compositionally biased region" description="Basic residues" evidence="1">
    <location>
        <begin position="60"/>
        <end position="72"/>
    </location>
</feature>
<sequence>MKQLVVEGLDSWGLAAAVSRWFRVGAAAVRCVVATKKVRLAGTVLWALCCAEKKEVEGKSRRKRRRRRKRSKKEGTELSGRAGKPGSNRFELGLLRAGLKRNNLVRIDLERCGHTNGTSFLNFLFLPDIGYVLSGSLTGNPEAMTIKVVEMILVIPISIGSVLSGEPTRPSWGDDDQ</sequence>
<comment type="caution">
    <text evidence="2">The sequence shown here is derived from an EMBL/GenBank/DDBJ whole genome shotgun (WGS) entry which is preliminary data.</text>
</comment>
<dbReference type="AlphaFoldDB" id="A0AAN9FDV3"/>
<dbReference type="EMBL" id="JAYWIO010000003">
    <property type="protein sequence ID" value="KAK7273396.1"/>
    <property type="molecule type" value="Genomic_DNA"/>
</dbReference>
<gene>
    <name evidence="2" type="ORF">RIF29_14445</name>
</gene>
<evidence type="ECO:0000313" key="3">
    <source>
        <dbReference type="Proteomes" id="UP001372338"/>
    </source>
</evidence>
<dbReference type="Proteomes" id="UP001372338">
    <property type="component" value="Unassembled WGS sequence"/>
</dbReference>
<proteinExistence type="predicted"/>
<name>A0AAN9FDV3_CROPI</name>
<feature type="region of interest" description="Disordered" evidence="1">
    <location>
        <begin position="59"/>
        <end position="85"/>
    </location>
</feature>
<protein>
    <submittedName>
        <fullName evidence="2">Uncharacterized protein</fullName>
    </submittedName>
</protein>
<keyword evidence="3" id="KW-1185">Reference proteome</keyword>
<reference evidence="2 3" key="1">
    <citation type="submission" date="2024-01" db="EMBL/GenBank/DDBJ databases">
        <title>The genomes of 5 underutilized Papilionoideae crops provide insights into root nodulation and disease resistanc.</title>
        <authorList>
            <person name="Yuan L."/>
        </authorList>
    </citation>
    <scope>NUCLEOTIDE SEQUENCE [LARGE SCALE GENOMIC DNA]</scope>
    <source>
        <strain evidence="2">ZHUSHIDOU_FW_LH</strain>
        <tissue evidence="2">Leaf</tissue>
    </source>
</reference>
<organism evidence="2 3">
    <name type="scientific">Crotalaria pallida</name>
    <name type="common">Smooth rattlebox</name>
    <name type="synonym">Crotalaria striata</name>
    <dbReference type="NCBI Taxonomy" id="3830"/>
    <lineage>
        <taxon>Eukaryota</taxon>
        <taxon>Viridiplantae</taxon>
        <taxon>Streptophyta</taxon>
        <taxon>Embryophyta</taxon>
        <taxon>Tracheophyta</taxon>
        <taxon>Spermatophyta</taxon>
        <taxon>Magnoliopsida</taxon>
        <taxon>eudicotyledons</taxon>
        <taxon>Gunneridae</taxon>
        <taxon>Pentapetalae</taxon>
        <taxon>rosids</taxon>
        <taxon>fabids</taxon>
        <taxon>Fabales</taxon>
        <taxon>Fabaceae</taxon>
        <taxon>Papilionoideae</taxon>
        <taxon>50 kb inversion clade</taxon>
        <taxon>genistoids sensu lato</taxon>
        <taxon>core genistoids</taxon>
        <taxon>Crotalarieae</taxon>
        <taxon>Crotalaria</taxon>
    </lineage>
</organism>